<sequence length="64" mass="7351">KIYSLYMVNDTCVWGTSQTGVLKRVANIRLLLIVEQLPEVYLLNVSGNQVLLQDVLKENLIRVY</sequence>
<reference evidence="1 2" key="1">
    <citation type="journal article" date="2018" name="Nat. Biotechnol.">
        <title>A standardized bacterial taxonomy based on genome phylogeny substantially revises the tree of life.</title>
        <authorList>
            <person name="Parks D.H."/>
            <person name="Chuvochina M."/>
            <person name="Waite D.W."/>
            <person name="Rinke C."/>
            <person name="Skarshewski A."/>
            <person name="Chaumeil P.A."/>
            <person name="Hugenholtz P."/>
        </authorList>
    </citation>
    <scope>NUCLEOTIDE SEQUENCE [LARGE SCALE GENOMIC DNA]</scope>
    <source>
        <strain evidence="1">UBA10227</strain>
    </source>
</reference>
<evidence type="ECO:0000313" key="1">
    <source>
        <dbReference type="EMBL" id="HCY82337.1"/>
    </source>
</evidence>
<organism evidence="1 2">
    <name type="scientific">Xanthomarina gelatinilytica</name>
    <dbReference type="NCBI Taxonomy" id="1137281"/>
    <lineage>
        <taxon>Bacteria</taxon>
        <taxon>Pseudomonadati</taxon>
        <taxon>Bacteroidota</taxon>
        <taxon>Flavobacteriia</taxon>
        <taxon>Flavobacteriales</taxon>
        <taxon>Flavobacteriaceae</taxon>
        <taxon>Xanthomarina</taxon>
    </lineage>
</organism>
<proteinExistence type="predicted"/>
<dbReference type="Proteomes" id="UP000263268">
    <property type="component" value="Unassembled WGS sequence"/>
</dbReference>
<protein>
    <submittedName>
        <fullName evidence="1">Uncharacterized protein</fullName>
    </submittedName>
</protein>
<comment type="caution">
    <text evidence="1">The sequence shown here is derived from an EMBL/GenBank/DDBJ whole genome shotgun (WGS) entry which is preliminary data.</text>
</comment>
<gene>
    <name evidence="1" type="ORF">DHV22_12420</name>
</gene>
<dbReference type="EMBL" id="DPRK01000199">
    <property type="protein sequence ID" value="HCY82337.1"/>
    <property type="molecule type" value="Genomic_DNA"/>
</dbReference>
<evidence type="ECO:0000313" key="2">
    <source>
        <dbReference type="Proteomes" id="UP000263268"/>
    </source>
</evidence>
<accession>A0A3D6BUI7</accession>
<feature type="non-terminal residue" evidence="1">
    <location>
        <position position="1"/>
    </location>
</feature>
<name>A0A3D6BUI7_9FLAO</name>
<dbReference type="AlphaFoldDB" id="A0A3D6BUI7"/>